<keyword evidence="2" id="KW-1185">Reference proteome</keyword>
<proteinExistence type="predicted"/>
<accession>A0A9P8VZJ2</accession>
<dbReference type="AlphaFoldDB" id="A0A9P8VZJ2"/>
<reference evidence="1 2" key="1">
    <citation type="journal article" date="2021" name="Nat. Commun.">
        <title>Genetic determinants of endophytism in the Arabidopsis root mycobiome.</title>
        <authorList>
            <person name="Mesny F."/>
            <person name="Miyauchi S."/>
            <person name="Thiergart T."/>
            <person name="Pickel B."/>
            <person name="Atanasova L."/>
            <person name="Karlsson M."/>
            <person name="Huettel B."/>
            <person name="Barry K.W."/>
            <person name="Haridas S."/>
            <person name="Chen C."/>
            <person name="Bauer D."/>
            <person name="Andreopoulos W."/>
            <person name="Pangilinan J."/>
            <person name="LaButti K."/>
            <person name="Riley R."/>
            <person name="Lipzen A."/>
            <person name="Clum A."/>
            <person name="Drula E."/>
            <person name="Henrissat B."/>
            <person name="Kohler A."/>
            <person name="Grigoriev I.V."/>
            <person name="Martin F.M."/>
            <person name="Hacquard S."/>
        </authorList>
    </citation>
    <scope>NUCLEOTIDE SEQUENCE [LARGE SCALE GENOMIC DNA]</scope>
    <source>
        <strain evidence="1 2">MPI-CAGE-CH-0241</strain>
    </source>
</reference>
<comment type="caution">
    <text evidence="1">The sequence shown here is derived from an EMBL/GenBank/DDBJ whole genome shotgun (WGS) entry which is preliminary data.</text>
</comment>
<evidence type="ECO:0000313" key="2">
    <source>
        <dbReference type="Proteomes" id="UP000777438"/>
    </source>
</evidence>
<name>A0A9P8VZJ2_9HYPO</name>
<dbReference type="EMBL" id="JAGPYM010000019">
    <property type="protein sequence ID" value="KAH6884865.1"/>
    <property type="molecule type" value="Genomic_DNA"/>
</dbReference>
<evidence type="ECO:0000313" key="1">
    <source>
        <dbReference type="EMBL" id="KAH6884865.1"/>
    </source>
</evidence>
<organism evidence="1 2">
    <name type="scientific">Thelonectria olida</name>
    <dbReference type="NCBI Taxonomy" id="1576542"/>
    <lineage>
        <taxon>Eukaryota</taxon>
        <taxon>Fungi</taxon>
        <taxon>Dikarya</taxon>
        <taxon>Ascomycota</taxon>
        <taxon>Pezizomycotina</taxon>
        <taxon>Sordariomycetes</taxon>
        <taxon>Hypocreomycetidae</taxon>
        <taxon>Hypocreales</taxon>
        <taxon>Nectriaceae</taxon>
        <taxon>Thelonectria</taxon>
    </lineage>
</organism>
<gene>
    <name evidence="1" type="ORF">B0T10DRAFT_550758</name>
</gene>
<protein>
    <submittedName>
        <fullName evidence="1">Uncharacterized protein</fullName>
    </submittedName>
</protein>
<sequence>MKAAPPLTSGAKRTLIGCAASNGKNSNQDGMGSGESAVRAGGWDHAEWPHDGVIMASKRGGEVSSKPNVELRSRREIAKLDTFHGAIIGHGSHSPERTLYAIVHVRINVDAGLMWFWGWGYDIVRALILSPRPRPQTPPRCRFTARSTSGVNGGLPLVDILYRSLISGTGTIGLRTNFEAMLKAMAVTQVTRLLTRSIPLPNIARPIAGLRVESRSARLSLTSQNRRPTTARWDVRGSLVMV</sequence>
<dbReference type="Proteomes" id="UP000777438">
    <property type="component" value="Unassembled WGS sequence"/>
</dbReference>